<dbReference type="Proteomes" id="UP001311915">
    <property type="component" value="Unassembled WGS sequence"/>
</dbReference>
<accession>A0AAV9LG43</accession>
<comment type="caution">
    <text evidence="1">The sequence shown here is derived from an EMBL/GenBank/DDBJ whole genome shotgun (WGS) entry which is preliminary data.</text>
</comment>
<dbReference type="AlphaFoldDB" id="A0AAV9LG43"/>
<evidence type="ECO:0000313" key="2">
    <source>
        <dbReference type="Proteomes" id="UP001311915"/>
    </source>
</evidence>
<dbReference type="EMBL" id="JAWPEI010000006">
    <property type="protein sequence ID" value="KAK4724243.1"/>
    <property type="molecule type" value="Genomic_DNA"/>
</dbReference>
<name>A0AAV9LG43_9SOLN</name>
<reference evidence="1 2" key="1">
    <citation type="submission" date="2023-10" db="EMBL/GenBank/DDBJ databases">
        <title>Genome-Wide Identification Analysis in wild type Solanum Pinnatisectum Reveals Some Genes Defensing Phytophthora Infestans.</title>
        <authorList>
            <person name="Sun C."/>
        </authorList>
    </citation>
    <scope>NUCLEOTIDE SEQUENCE [LARGE SCALE GENOMIC DNA]</scope>
    <source>
        <strain evidence="1">LQN</strain>
        <tissue evidence="1">Leaf</tissue>
    </source>
</reference>
<evidence type="ECO:0000313" key="1">
    <source>
        <dbReference type="EMBL" id="KAK4724243.1"/>
    </source>
</evidence>
<sequence>MGEKQKYGRASYDIELEGYTNDMVLPKNLTVDWTERLYVLQQIKTDSRGTLQVYNKVLKLIDGRFLRQYGDDRPMDRPLPFSYKIRSWTSILYLQSCDKLGEIGPVEELIDDKRPKLYKTVQD</sequence>
<keyword evidence="2" id="KW-1185">Reference proteome</keyword>
<organism evidence="1 2">
    <name type="scientific">Solanum pinnatisectum</name>
    <name type="common">tansyleaf nightshade</name>
    <dbReference type="NCBI Taxonomy" id="50273"/>
    <lineage>
        <taxon>Eukaryota</taxon>
        <taxon>Viridiplantae</taxon>
        <taxon>Streptophyta</taxon>
        <taxon>Embryophyta</taxon>
        <taxon>Tracheophyta</taxon>
        <taxon>Spermatophyta</taxon>
        <taxon>Magnoliopsida</taxon>
        <taxon>eudicotyledons</taxon>
        <taxon>Gunneridae</taxon>
        <taxon>Pentapetalae</taxon>
        <taxon>asterids</taxon>
        <taxon>lamiids</taxon>
        <taxon>Solanales</taxon>
        <taxon>Solanaceae</taxon>
        <taxon>Solanoideae</taxon>
        <taxon>Solaneae</taxon>
        <taxon>Solanum</taxon>
    </lineage>
</organism>
<proteinExistence type="predicted"/>
<gene>
    <name evidence="1" type="ORF">R3W88_027022</name>
</gene>
<protein>
    <submittedName>
        <fullName evidence="1">Uncharacterized protein</fullName>
    </submittedName>
</protein>